<keyword evidence="6" id="KW-1185">Reference proteome</keyword>
<dbReference type="PROSITE" id="PS50011">
    <property type="entry name" value="PROTEIN_KINASE_DOM"/>
    <property type="match status" value="1"/>
</dbReference>
<name>A0A8S0QBG6_OLEEU</name>
<evidence type="ECO:0000313" key="6">
    <source>
        <dbReference type="Proteomes" id="UP000594638"/>
    </source>
</evidence>
<dbReference type="SUPFAM" id="SSF56112">
    <property type="entry name" value="Protein kinase-like (PK-like)"/>
    <property type="match status" value="1"/>
</dbReference>
<dbReference type="InterPro" id="IPR006843">
    <property type="entry name" value="PAP/fibrillin_dom"/>
</dbReference>
<dbReference type="GO" id="GO:0009536">
    <property type="term" value="C:plastid"/>
    <property type="evidence" value="ECO:0007669"/>
    <property type="project" value="UniProtKB-SubCell"/>
</dbReference>
<reference evidence="5 6" key="1">
    <citation type="submission" date="2019-12" db="EMBL/GenBank/DDBJ databases">
        <authorList>
            <person name="Alioto T."/>
            <person name="Alioto T."/>
            <person name="Gomez Garrido J."/>
        </authorList>
    </citation>
    <scope>NUCLEOTIDE SEQUENCE [LARGE SCALE GENOMIC DNA]</scope>
</reference>
<keyword evidence="3" id="KW-0809">Transit peptide</keyword>
<organism evidence="5 6">
    <name type="scientific">Olea europaea subsp. europaea</name>
    <dbReference type="NCBI Taxonomy" id="158383"/>
    <lineage>
        <taxon>Eukaryota</taxon>
        <taxon>Viridiplantae</taxon>
        <taxon>Streptophyta</taxon>
        <taxon>Embryophyta</taxon>
        <taxon>Tracheophyta</taxon>
        <taxon>Spermatophyta</taxon>
        <taxon>Magnoliopsida</taxon>
        <taxon>eudicotyledons</taxon>
        <taxon>Gunneridae</taxon>
        <taxon>Pentapetalae</taxon>
        <taxon>asterids</taxon>
        <taxon>lamiids</taxon>
        <taxon>Lamiales</taxon>
        <taxon>Oleaceae</taxon>
        <taxon>Oleeae</taxon>
        <taxon>Olea</taxon>
    </lineage>
</organism>
<evidence type="ECO:0000256" key="1">
    <source>
        <dbReference type="ARBA" id="ARBA00004474"/>
    </source>
</evidence>
<evidence type="ECO:0000256" key="3">
    <source>
        <dbReference type="ARBA" id="ARBA00022946"/>
    </source>
</evidence>
<dbReference type="InterPro" id="IPR011009">
    <property type="entry name" value="Kinase-like_dom_sf"/>
</dbReference>
<dbReference type="Pfam" id="PF04755">
    <property type="entry name" value="PAP_fibrillin"/>
    <property type="match status" value="1"/>
</dbReference>
<evidence type="ECO:0000259" key="4">
    <source>
        <dbReference type="PROSITE" id="PS50011"/>
    </source>
</evidence>
<dbReference type="Proteomes" id="UP000594638">
    <property type="component" value="Unassembled WGS sequence"/>
</dbReference>
<dbReference type="Gene3D" id="1.10.510.10">
    <property type="entry name" value="Transferase(Phosphotransferase) domain 1"/>
    <property type="match status" value="1"/>
</dbReference>
<dbReference type="GO" id="GO:0005524">
    <property type="term" value="F:ATP binding"/>
    <property type="evidence" value="ECO:0007669"/>
    <property type="project" value="InterPro"/>
</dbReference>
<dbReference type="GO" id="GO:0004672">
    <property type="term" value="F:protein kinase activity"/>
    <property type="evidence" value="ECO:0007669"/>
    <property type="project" value="InterPro"/>
</dbReference>
<dbReference type="InterPro" id="IPR000719">
    <property type="entry name" value="Prot_kinase_dom"/>
</dbReference>
<keyword evidence="2" id="KW-0934">Plastid</keyword>
<dbReference type="AlphaFoldDB" id="A0A8S0QBG6"/>
<feature type="domain" description="Protein kinase" evidence="4">
    <location>
        <begin position="97"/>
        <end position="408"/>
    </location>
</feature>
<comment type="caution">
    <text evidence="5">The sequence shown here is derived from an EMBL/GenBank/DDBJ whole genome shotgun (WGS) entry which is preliminary data.</text>
</comment>
<dbReference type="OrthoDB" id="1881000at2759"/>
<sequence length="677" mass="76903">MALSIGVWSSSTLEGVELPCFRLLNNRNLLMRQKFLLPISRINDNYLRKQKAEIKCLASKESVTHALESEENVSATSSGFVEDDDLSHVMKFKMSDFKIHDRVSIGLCGRGNELVYEATMKDPCSPLYNTRVVLRRLISAQAKRRGRRAIEVLKRLTHRRLMYHSYAMNVHGYVCSSTTGDSDSFTLVHGYHGSFSLRHWLQQSDWLPTLEATLALDEESVRRVGDDTVGGPAVSRQLRLIRILMRDLLIGVNYLHSHGLAHTELRLENLHICPVDRHIKVGILGNAADFHEYSPDDSKMGSYMDRRQMMIAFDMRCVGFVLAKMVLRDLMDPLIFSKFKAFLSKGTDPSCLREFLMHVVNRNSSSKNVGFQILDRNWGAGWNLLSLLLATKPSQRISCLNALRHPFLCGPRWRVDPPMGMIRWSLGSTAVRITEEYIYGRQQRRRLAHFIELMEMLNPHSKPKHWLNLLPGTWRLLYSTGRHIGLTLRQPPARVLIGDVLLTVSKLSKPNATFSVASDIGFTVMLGQDWAHDKAGISGNMQVSSLSKLRAGRRLYIKEEPNTRNFYSSTLDVHNSIQEKLSSKKWKNIIPIKEFPSSLPVAKLVTSDVEVTMSLDEPLSRDMKTAQNVIQEVRLQVPPELFDLSKIVCGTYVDSRLLVLRCVNGSALLFTRSILCE</sequence>
<protein>
    <submittedName>
        <fullName evidence="5">Probable plastid-lipid-associated 14, chloroplastic isoform X1</fullName>
    </submittedName>
</protein>
<evidence type="ECO:0000313" key="5">
    <source>
        <dbReference type="EMBL" id="CAA2962066.1"/>
    </source>
</evidence>
<proteinExistence type="predicted"/>
<comment type="subcellular location">
    <subcellularLocation>
        <location evidence="1">Plastid</location>
    </subcellularLocation>
</comment>
<evidence type="ECO:0000256" key="2">
    <source>
        <dbReference type="ARBA" id="ARBA00022640"/>
    </source>
</evidence>
<dbReference type="SMART" id="SM00220">
    <property type="entry name" value="S_TKc"/>
    <property type="match status" value="1"/>
</dbReference>
<dbReference type="Gramene" id="OE9A004437T3">
    <property type="protein sequence ID" value="OE9A004437C3"/>
    <property type="gene ID" value="OE9A004437"/>
</dbReference>
<gene>
    <name evidence="5" type="ORF">OLEA9_A004437</name>
</gene>
<dbReference type="PANTHER" id="PTHR46699">
    <property type="entry name" value="SERINE/THREONINE-PROTEIN KINASE STN8, CHLOROPLASTIC-RELATED"/>
    <property type="match status" value="1"/>
</dbReference>
<dbReference type="PANTHER" id="PTHR46699:SF6">
    <property type="entry name" value="PLASTID-LIPID-ASSOCIATED PROTEIN 14, CHLOROPLASTIC-RELATED"/>
    <property type="match status" value="1"/>
</dbReference>
<accession>A0A8S0QBG6</accession>
<dbReference type="EMBL" id="CACTIH010000720">
    <property type="protein sequence ID" value="CAA2962066.1"/>
    <property type="molecule type" value="Genomic_DNA"/>
</dbReference>